<dbReference type="InterPro" id="IPR053185">
    <property type="entry name" value="SET_domain_protein"/>
</dbReference>
<dbReference type="SMART" id="SM00317">
    <property type="entry name" value="SET"/>
    <property type="match status" value="1"/>
</dbReference>
<dbReference type="PANTHER" id="PTHR47332">
    <property type="entry name" value="SET DOMAIN-CONTAINING PROTEIN 5"/>
    <property type="match status" value="1"/>
</dbReference>
<dbReference type="Pfam" id="PF00856">
    <property type="entry name" value="SET"/>
    <property type="match status" value="1"/>
</dbReference>
<sequence length="204" mass="22909">MPKLPPPPPTGAVEEVPTPYKYRDTFCSHPSHGIFATQKIARGVTILTEQPLFRSATGTLQYHTKFRALNAGSKKKFLSLCNSDPNAPNRRQLRSDTIRGIWKTNRMVAGDEDAVFETVSRINHSCSPNAKLYWNLETGCMKVKALRKLELGEEVTISYIDFDAELEVRKERLKSWMFVCSCPKCARGARTTRGTKRRACSVGG</sequence>
<dbReference type="Proteomes" id="UP001447188">
    <property type="component" value="Unassembled WGS sequence"/>
</dbReference>
<dbReference type="InterPro" id="IPR001214">
    <property type="entry name" value="SET_dom"/>
</dbReference>
<feature type="domain" description="SET" evidence="1">
    <location>
        <begin position="17"/>
        <end position="160"/>
    </location>
</feature>
<protein>
    <recommendedName>
        <fullName evidence="1">SET domain-containing protein</fullName>
    </recommendedName>
</protein>
<evidence type="ECO:0000259" key="1">
    <source>
        <dbReference type="PROSITE" id="PS50280"/>
    </source>
</evidence>
<accession>A0ABR3GJ07</accession>
<gene>
    <name evidence="2" type="ORF">Q9L58_005163</name>
</gene>
<dbReference type="SUPFAM" id="SSF82199">
    <property type="entry name" value="SET domain"/>
    <property type="match status" value="1"/>
</dbReference>
<organism evidence="2 3">
    <name type="scientific">Discina gigas</name>
    <dbReference type="NCBI Taxonomy" id="1032678"/>
    <lineage>
        <taxon>Eukaryota</taxon>
        <taxon>Fungi</taxon>
        <taxon>Dikarya</taxon>
        <taxon>Ascomycota</taxon>
        <taxon>Pezizomycotina</taxon>
        <taxon>Pezizomycetes</taxon>
        <taxon>Pezizales</taxon>
        <taxon>Discinaceae</taxon>
        <taxon>Discina</taxon>
    </lineage>
</organism>
<dbReference type="Gene3D" id="2.170.270.10">
    <property type="entry name" value="SET domain"/>
    <property type="match status" value="1"/>
</dbReference>
<dbReference type="InterPro" id="IPR046341">
    <property type="entry name" value="SET_dom_sf"/>
</dbReference>
<reference evidence="2 3" key="1">
    <citation type="submission" date="2024-02" db="EMBL/GenBank/DDBJ databases">
        <title>Discinaceae phylogenomics.</title>
        <authorList>
            <person name="Dirks A.C."/>
            <person name="James T.Y."/>
        </authorList>
    </citation>
    <scope>NUCLEOTIDE SEQUENCE [LARGE SCALE GENOMIC DNA]</scope>
    <source>
        <strain evidence="2 3">ACD0624</strain>
    </source>
</reference>
<dbReference type="EMBL" id="JBBBZM010000060">
    <property type="protein sequence ID" value="KAL0635919.1"/>
    <property type="molecule type" value="Genomic_DNA"/>
</dbReference>
<evidence type="ECO:0000313" key="2">
    <source>
        <dbReference type="EMBL" id="KAL0635919.1"/>
    </source>
</evidence>
<dbReference type="CDD" id="cd20071">
    <property type="entry name" value="SET_SMYD"/>
    <property type="match status" value="1"/>
</dbReference>
<comment type="caution">
    <text evidence="2">The sequence shown here is derived from an EMBL/GenBank/DDBJ whole genome shotgun (WGS) entry which is preliminary data.</text>
</comment>
<evidence type="ECO:0000313" key="3">
    <source>
        <dbReference type="Proteomes" id="UP001447188"/>
    </source>
</evidence>
<name>A0ABR3GJ07_9PEZI</name>
<dbReference type="PROSITE" id="PS50280">
    <property type="entry name" value="SET"/>
    <property type="match status" value="1"/>
</dbReference>
<dbReference type="PANTHER" id="PTHR47332:SF4">
    <property type="entry name" value="SET DOMAIN-CONTAINING PROTEIN 5"/>
    <property type="match status" value="1"/>
</dbReference>
<proteinExistence type="predicted"/>
<keyword evidence="3" id="KW-1185">Reference proteome</keyword>